<evidence type="ECO:0000313" key="3">
    <source>
        <dbReference type="Proteomes" id="UP001165422"/>
    </source>
</evidence>
<keyword evidence="3" id="KW-1185">Reference proteome</keyword>
<proteinExistence type="predicted"/>
<keyword evidence="1" id="KW-0812">Transmembrane</keyword>
<name>A0ABS8NAW1_9CLOT</name>
<feature type="transmembrane region" description="Helical" evidence="1">
    <location>
        <begin position="80"/>
        <end position="100"/>
    </location>
</feature>
<dbReference type="Proteomes" id="UP001165422">
    <property type="component" value="Unassembled WGS sequence"/>
</dbReference>
<accession>A0ABS8NAW1</accession>
<dbReference type="EMBL" id="JAJJPB010000050">
    <property type="protein sequence ID" value="MCC9296791.1"/>
    <property type="molecule type" value="Genomic_DNA"/>
</dbReference>
<sequence>MKKLKLWKNMWVSTLIIYIIGLLGLFKIKCIFPTFESFLSIAEISLVLSGWMMIFWFSVKLILKVHISFRDSMKKLINSLIMPYFGLGYIIFLCGNDFSFNGMMKLFFITLVILCIPIFINALIWLKSHVNFKGEINESERKS</sequence>
<feature type="transmembrane region" description="Helical" evidence="1">
    <location>
        <begin position="38"/>
        <end position="59"/>
    </location>
</feature>
<evidence type="ECO:0000313" key="2">
    <source>
        <dbReference type="EMBL" id="MCC9296791.1"/>
    </source>
</evidence>
<feature type="transmembrane region" description="Helical" evidence="1">
    <location>
        <begin position="7"/>
        <end position="26"/>
    </location>
</feature>
<keyword evidence="1" id="KW-0472">Membrane</keyword>
<dbReference type="RefSeq" id="WP_179977699.1">
    <property type="nucleotide sequence ID" value="NZ_JAJJPB010000050.1"/>
</dbReference>
<reference evidence="2" key="1">
    <citation type="submission" date="2021-11" db="EMBL/GenBank/DDBJ databases">
        <authorList>
            <person name="Qingchun L."/>
            <person name="Dong Z."/>
            <person name="Zongwei Q."/>
            <person name="Jia Z."/>
            <person name="Duotao L."/>
        </authorList>
    </citation>
    <scope>NUCLEOTIDE SEQUENCE</scope>
    <source>
        <strain evidence="2">WLY-B-L2</strain>
    </source>
</reference>
<evidence type="ECO:0000256" key="1">
    <source>
        <dbReference type="SAM" id="Phobius"/>
    </source>
</evidence>
<gene>
    <name evidence="2" type="ORF">LN736_18310</name>
</gene>
<feature type="transmembrane region" description="Helical" evidence="1">
    <location>
        <begin position="106"/>
        <end position="126"/>
    </location>
</feature>
<organism evidence="2 3">
    <name type="scientific">Clostridium aromativorans</name>
    <dbReference type="NCBI Taxonomy" id="2836848"/>
    <lineage>
        <taxon>Bacteria</taxon>
        <taxon>Bacillati</taxon>
        <taxon>Bacillota</taxon>
        <taxon>Clostridia</taxon>
        <taxon>Eubacteriales</taxon>
        <taxon>Clostridiaceae</taxon>
        <taxon>Clostridium</taxon>
    </lineage>
</organism>
<comment type="caution">
    <text evidence="2">The sequence shown here is derived from an EMBL/GenBank/DDBJ whole genome shotgun (WGS) entry which is preliminary data.</text>
</comment>
<keyword evidence="1" id="KW-1133">Transmembrane helix</keyword>
<protein>
    <submittedName>
        <fullName evidence="2">Uncharacterized protein</fullName>
    </submittedName>
</protein>